<feature type="region of interest" description="Disordered" evidence="1">
    <location>
        <begin position="51"/>
        <end position="71"/>
    </location>
</feature>
<dbReference type="PANTHER" id="PTHR45661:SF3">
    <property type="entry name" value="IG-LIKE DOMAIN-CONTAINING PROTEIN"/>
    <property type="match status" value="1"/>
</dbReference>
<name>A0A414ZJT9_9FIRM</name>
<gene>
    <name evidence="3" type="ORF">DW172_10910</name>
</gene>
<dbReference type="SUPFAM" id="SSF52058">
    <property type="entry name" value="L domain-like"/>
    <property type="match status" value="1"/>
</dbReference>
<dbReference type="PANTHER" id="PTHR45661">
    <property type="entry name" value="SURFACE ANTIGEN"/>
    <property type="match status" value="1"/>
</dbReference>
<dbReference type="InterPro" id="IPR026906">
    <property type="entry name" value="LRR_5"/>
</dbReference>
<dbReference type="RefSeq" id="WP_118257825.1">
    <property type="nucleotide sequence ID" value="NZ_QRKN01000009.1"/>
</dbReference>
<dbReference type="InterPro" id="IPR008964">
    <property type="entry name" value="Invasin/intimin_cell_adhesion"/>
</dbReference>
<sequence>MTKFEKQMIAKLLAIAMIASAIVGIDSMVSVKAADDIQMVDMLELSKTTDESAKIDKQGDSASEKTVDQTKPEQLETEGYIYHLDEAGNAIVDGYNGPDTILVIPQKLGGNTVTEIGEKAFYKDNTIESVDIPNTVTKIQYCAFRDTKNLKSVTFKDGSKLRAISEQAFSCSGINTIDIPGTVDTIGSFAFFYSDIKSATIPKGVTEIENGVFDNCASLEKVELNYGIKRIGEYSFFACKSLKELIIPDSVTEIADLACASSGVVKLQLSNSLENIKYRAFEYCHSLENVVIPDSVKEIGVEAFEGCDNLKYVKTGKNLNNIGDSAFRDCPLLENVELSQGSEVVERMAFVRSGIKKLTLPDSVTEIQYHAFYTDTLEDVNCPKNLKKLSAFAFSDNSKWYLSQPDGVVYLGTIAYNYKSNMPDNYMLSLKDGTTAIAEAGFLNQPVGEVNIPESVTYIGDLAFANCSELNEVEIPYGVDEIGKYSLGYKVYEYFYTGKGNLINYYDPGHDNLWDIKIKCDNFTIKGYSGTASETYAKENGFSFIDISPTVISVDKTAVSLRGGESIQLNASVTAPNAVHNKKIFWSTSDDNVATVTDSGLVTANGYGKAVITAKTVNGLTASCTVTSKGPGVNVQYEGISLSIKDNIGVNFYAKLSSEDLNNKSAYMRFTLEDGTIKDVKISDARIDSGKNVCVFTCDMPAAQMGDTIAAQFIVPQNNGSEVKSKEITYSVKEYCKYVIDNKEKFDASAVEIVKKLLNYGAYSQNYFNYKNSNLVNDILTTNDKALTCYEELKALKSTYQVNKVSGITCLGSSLLLKSKTTLRCYFTIDSSKNMSDYKFTVGNQILKPVKKDGKYYIDLTGILPANYSKSFTINVNGKAFVTCSVNDYCNKVLNSKNSSNKLSDLVTAIYELGTVSK</sequence>
<reference evidence="3 4" key="1">
    <citation type="submission" date="2018-08" db="EMBL/GenBank/DDBJ databases">
        <title>A genome reference for cultivated species of the human gut microbiota.</title>
        <authorList>
            <person name="Zou Y."/>
            <person name="Xue W."/>
            <person name="Luo G."/>
        </authorList>
    </citation>
    <scope>NUCLEOTIDE SEQUENCE [LARGE SCALE GENOMIC DNA]</scope>
    <source>
        <strain evidence="3 4">AM16-11</strain>
    </source>
</reference>
<dbReference type="Gene3D" id="3.80.10.10">
    <property type="entry name" value="Ribonuclease Inhibitor"/>
    <property type="match status" value="3"/>
</dbReference>
<dbReference type="Pfam" id="PF13306">
    <property type="entry name" value="LRR_5"/>
    <property type="match status" value="2"/>
</dbReference>
<protein>
    <recommendedName>
        <fullName evidence="2">BIG2 domain-containing protein</fullName>
    </recommendedName>
</protein>
<proteinExistence type="predicted"/>
<dbReference type="InterPro" id="IPR053139">
    <property type="entry name" value="Surface_bspA-like"/>
</dbReference>
<dbReference type="InterPro" id="IPR032675">
    <property type="entry name" value="LRR_dom_sf"/>
</dbReference>
<feature type="domain" description="BIG2" evidence="2">
    <location>
        <begin position="548"/>
        <end position="625"/>
    </location>
</feature>
<dbReference type="EMBL" id="QRKN01000009">
    <property type="protein sequence ID" value="RHI20559.1"/>
    <property type="molecule type" value="Genomic_DNA"/>
</dbReference>
<dbReference type="Pfam" id="PF02368">
    <property type="entry name" value="Big_2"/>
    <property type="match status" value="1"/>
</dbReference>
<organism evidence="3 4">
    <name type="scientific">Agathobacter rectalis</name>
    <dbReference type="NCBI Taxonomy" id="39491"/>
    <lineage>
        <taxon>Bacteria</taxon>
        <taxon>Bacillati</taxon>
        <taxon>Bacillota</taxon>
        <taxon>Clostridia</taxon>
        <taxon>Lachnospirales</taxon>
        <taxon>Lachnospiraceae</taxon>
        <taxon>Agathobacter</taxon>
    </lineage>
</organism>
<evidence type="ECO:0000259" key="2">
    <source>
        <dbReference type="SMART" id="SM00635"/>
    </source>
</evidence>
<dbReference type="SMART" id="SM00635">
    <property type="entry name" value="BID_2"/>
    <property type="match status" value="1"/>
</dbReference>
<dbReference type="Proteomes" id="UP000285865">
    <property type="component" value="Unassembled WGS sequence"/>
</dbReference>
<dbReference type="InterPro" id="IPR003343">
    <property type="entry name" value="Big_2"/>
</dbReference>
<dbReference type="Gene3D" id="2.60.40.1080">
    <property type="match status" value="1"/>
</dbReference>
<evidence type="ECO:0000256" key="1">
    <source>
        <dbReference type="SAM" id="MobiDB-lite"/>
    </source>
</evidence>
<accession>A0A414ZJT9</accession>
<evidence type="ECO:0000313" key="3">
    <source>
        <dbReference type="EMBL" id="RHI20559.1"/>
    </source>
</evidence>
<comment type="caution">
    <text evidence="3">The sequence shown here is derived from an EMBL/GenBank/DDBJ whole genome shotgun (WGS) entry which is preliminary data.</text>
</comment>
<evidence type="ECO:0000313" key="4">
    <source>
        <dbReference type="Proteomes" id="UP000285865"/>
    </source>
</evidence>
<dbReference type="SUPFAM" id="SSF49373">
    <property type="entry name" value="Invasin/intimin cell-adhesion fragments"/>
    <property type="match status" value="1"/>
</dbReference>
<dbReference type="AlphaFoldDB" id="A0A414ZJT9"/>